<dbReference type="InterPro" id="IPR017871">
    <property type="entry name" value="ABC_transporter-like_CS"/>
</dbReference>
<evidence type="ECO:0000256" key="1">
    <source>
        <dbReference type="ARBA" id="ARBA00005417"/>
    </source>
</evidence>
<dbReference type="InterPro" id="IPR003439">
    <property type="entry name" value="ABC_transporter-like_ATP-bd"/>
</dbReference>
<name>A0A543HYF5_9MICO</name>
<proteinExistence type="inferred from homology"/>
<dbReference type="InterPro" id="IPR050319">
    <property type="entry name" value="ABC_transp_ATP-bind"/>
</dbReference>
<dbReference type="GO" id="GO:0016887">
    <property type="term" value="F:ATP hydrolysis activity"/>
    <property type="evidence" value="ECO:0007669"/>
    <property type="project" value="InterPro"/>
</dbReference>
<dbReference type="PROSITE" id="PS00211">
    <property type="entry name" value="ABC_TRANSPORTER_1"/>
    <property type="match status" value="1"/>
</dbReference>
<dbReference type="Proteomes" id="UP000318331">
    <property type="component" value="Unassembled WGS sequence"/>
</dbReference>
<dbReference type="SUPFAM" id="SSF52540">
    <property type="entry name" value="P-loop containing nucleoside triphosphate hydrolases"/>
    <property type="match status" value="1"/>
</dbReference>
<evidence type="ECO:0000256" key="3">
    <source>
        <dbReference type="ARBA" id="ARBA00022741"/>
    </source>
</evidence>
<dbReference type="RefSeq" id="WP_170206060.1">
    <property type="nucleotide sequence ID" value="NZ_BAAAYS010000021.1"/>
</dbReference>
<evidence type="ECO:0000256" key="2">
    <source>
        <dbReference type="ARBA" id="ARBA00022448"/>
    </source>
</evidence>
<comment type="similarity">
    <text evidence="1">Belongs to the ABC transporter superfamily.</text>
</comment>
<evidence type="ECO:0000259" key="5">
    <source>
        <dbReference type="PROSITE" id="PS50893"/>
    </source>
</evidence>
<dbReference type="PROSITE" id="PS50893">
    <property type="entry name" value="ABC_TRANSPORTER_2"/>
    <property type="match status" value="1"/>
</dbReference>
<accession>A0A543HYF5</accession>
<dbReference type="EMBL" id="VFPN01000002">
    <property type="protein sequence ID" value="TQM63275.1"/>
    <property type="molecule type" value="Genomic_DNA"/>
</dbReference>
<reference evidence="6 7" key="1">
    <citation type="submission" date="2019-06" db="EMBL/GenBank/DDBJ databases">
        <title>Sequencing the genomes of 1000 actinobacteria strains.</title>
        <authorList>
            <person name="Klenk H.-P."/>
        </authorList>
    </citation>
    <scope>NUCLEOTIDE SEQUENCE [LARGE SCALE GENOMIC DNA]</scope>
    <source>
        <strain evidence="6 7">DSM 18031</strain>
    </source>
</reference>
<gene>
    <name evidence="6" type="ORF">FB466_1533</name>
</gene>
<dbReference type="InterPro" id="IPR003593">
    <property type="entry name" value="AAA+_ATPase"/>
</dbReference>
<keyword evidence="7" id="KW-1185">Reference proteome</keyword>
<dbReference type="PANTHER" id="PTHR43776:SF7">
    <property type="entry name" value="D,D-DIPEPTIDE TRANSPORT ATP-BINDING PROTEIN DDPF-RELATED"/>
    <property type="match status" value="1"/>
</dbReference>
<dbReference type="AlphaFoldDB" id="A0A543HYF5"/>
<dbReference type="CDD" id="cd03257">
    <property type="entry name" value="ABC_NikE_OppD_transporters"/>
    <property type="match status" value="1"/>
</dbReference>
<dbReference type="PANTHER" id="PTHR43776">
    <property type="entry name" value="TRANSPORT ATP-BINDING PROTEIN"/>
    <property type="match status" value="1"/>
</dbReference>
<dbReference type="InterPro" id="IPR027417">
    <property type="entry name" value="P-loop_NTPase"/>
</dbReference>
<protein>
    <submittedName>
        <fullName evidence="6">Peptide/nickel transport system ATP-binding protein</fullName>
    </submittedName>
</protein>
<evidence type="ECO:0000313" key="6">
    <source>
        <dbReference type="EMBL" id="TQM63275.1"/>
    </source>
</evidence>
<dbReference type="GO" id="GO:0055085">
    <property type="term" value="P:transmembrane transport"/>
    <property type="evidence" value="ECO:0007669"/>
    <property type="project" value="UniProtKB-ARBA"/>
</dbReference>
<evidence type="ECO:0000313" key="7">
    <source>
        <dbReference type="Proteomes" id="UP000318331"/>
    </source>
</evidence>
<keyword evidence="2" id="KW-0813">Transport</keyword>
<comment type="caution">
    <text evidence="6">The sequence shown here is derived from an EMBL/GenBank/DDBJ whole genome shotgun (WGS) entry which is preliminary data.</text>
</comment>
<dbReference type="Pfam" id="PF00005">
    <property type="entry name" value="ABC_tran"/>
    <property type="match status" value="1"/>
</dbReference>
<dbReference type="GO" id="GO:0005524">
    <property type="term" value="F:ATP binding"/>
    <property type="evidence" value="ECO:0007669"/>
    <property type="project" value="UniProtKB-KW"/>
</dbReference>
<evidence type="ECO:0000256" key="4">
    <source>
        <dbReference type="ARBA" id="ARBA00022840"/>
    </source>
</evidence>
<feature type="domain" description="ABC transporter" evidence="5">
    <location>
        <begin position="15"/>
        <end position="257"/>
    </location>
</feature>
<dbReference type="Gene3D" id="3.40.50.300">
    <property type="entry name" value="P-loop containing nucleotide triphosphate hydrolases"/>
    <property type="match status" value="1"/>
</dbReference>
<keyword evidence="4 6" id="KW-0067">ATP-binding</keyword>
<keyword evidence="3" id="KW-0547">Nucleotide-binding</keyword>
<organism evidence="6 7">
    <name type="scientific">Klugiella xanthotipulae</name>
    <dbReference type="NCBI Taxonomy" id="244735"/>
    <lineage>
        <taxon>Bacteria</taxon>
        <taxon>Bacillati</taxon>
        <taxon>Actinomycetota</taxon>
        <taxon>Actinomycetes</taxon>
        <taxon>Micrococcales</taxon>
        <taxon>Microbacteriaceae</taxon>
        <taxon>Klugiella</taxon>
    </lineage>
</organism>
<sequence>MTDPAAPLIVADRICRDYRLPRATLWGPRPVRSALREVSLTVHEGESVAVIGESGSGKTTLVRILLGLGTPTRGTVTFDGRLVTGTPRSRMLWLRRESGIVFQDPYASLDPRMTAGQIIAEPLRALDIPGNHQDRVAEVLDQVGLTRDSVERYPNEFSGGQRQRIALARAIAHKPRVLVGDEPVSALDVTVRAQVLDLLTQLRHELDLTLVIVSHDIGLVQGMSDTVYVMTDGSVVESGRVERVLADPQHSYTRKLLASVPTFDD</sequence>
<dbReference type="SMART" id="SM00382">
    <property type="entry name" value="AAA"/>
    <property type="match status" value="1"/>
</dbReference>